<comment type="caution">
    <text evidence="2">The sequence shown here is derived from an EMBL/GenBank/DDBJ whole genome shotgun (WGS) entry which is preliminary data.</text>
</comment>
<accession>A0AAV9GS61</accession>
<organism evidence="2 3">
    <name type="scientific">Podospora aff. communis PSN243</name>
    <dbReference type="NCBI Taxonomy" id="3040156"/>
    <lineage>
        <taxon>Eukaryota</taxon>
        <taxon>Fungi</taxon>
        <taxon>Dikarya</taxon>
        <taxon>Ascomycota</taxon>
        <taxon>Pezizomycotina</taxon>
        <taxon>Sordariomycetes</taxon>
        <taxon>Sordariomycetidae</taxon>
        <taxon>Sordariales</taxon>
        <taxon>Podosporaceae</taxon>
        <taxon>Podospora</taxon>
    </lineage>
</organism>
<reference evidence="2" key="1">
    <citation type="journal article" date="2023" name="Mol. Phylogenet. Evol.">
        <title>Genome-scale phylogeny and comparative genomics of the fungal order Sordariales.</title>
        <authorList>
            <person name="Hensen N."/>
            <person name="Bonometti L."/>
            <person name="Westerberg I."/>
            <person name="Brannstrom I.O."/>
            <person name="Guillou S."/>
            <person name="Cros-Aarteil S."/>
            <person name="Calhoun S."/>
            <person name="Haridas S."/>
            <person name="Kuo A."/>
            <person name="Mondo S."/>
            <person name="Pangilinan J."/>
            <person name="Riley R."/>
            <person name="LaButti K."/>
            <person name="Andreopoulos B."/>
            <person name="Lipzen A."/>
            <person name="Chen C."/>
            <person name="Yan M."/>
            <person name="Daum C."/>
            <person name="Ng V."/>
            <person name="Clum A."/>
            <person name="Steindorff A."/>
            <person name="Ohm R.A."/>
            <person name="Martin F."/>
            <person name="Silar P."/>
            <person name="Natvig D.O."/>
            <person name="Lalanne C."/>
            <person name="Gautier V."/>
            <person name="Ament-Velasquez S.L."/>
            <person name="Kruys A."/>
            <person name="Hutchinson M.I."/>
            <person name="Powell A.J."/>
            <person name="Barry K."/>
            <person name="Miller A.N."/>
            <person name="Grigoriev I.V."/>
            <person name="Debuchy R."/>
            <person name="Gladieux P."/>
            <person name="Hiltunen Thoren M."/>
            <person name="Johannesson H."/>
        </authorList>
    </citation>
    <scope>NUCLEOTIDE SEQUENCE</scope>
    <source>
        <strain evidence="2">PSN243</strain>
    </source>
</reference>
<protein>
    <submittedName>
        <fullName evidence="2">Uncharacterized protein</fullName>
    </submittedName>
</protein>
<evidence type="ECO:0000313" key="2">
    <source>
        <dbReference type="EMBL" id="KAK4451082.1"/>
    </source>
</evidence>
<feature type="signal peptide" evidence="1">
    <location>
        <begin position="1"/>
        <end position="23"/>
    </location>
</feature>
<feature type="chain" id="PRO_5043787820" evidence="1">
    <location>
        <begin position="24"/>
        <end position="238"/>
    </location>
</feature>
<gene>
    <name evidence="2" type="ORF">QBC34DRAFT_459688</name>
</gene>
<evidence type="ECO:0000313" key="3">
    <source>
        <dbReference type="Proteomes" id="UP001321760"/>
    </source>
</evidence>
<keyword evidence="1" id="KW-0732">Signal</keyword>
<evidence type="ECO:0000256" key="1">
    <source>
        <dbReference type="SAM" id="SignalP"/>
    </source>
</evidence>
<name>A0AAV9GS61_9PEZI</name>
<sequence length="238" mass="26037">MQITALFGGVLAIAAAHIASAEAVNSNDAVTPMFNLTAGHRGAFFTDVTDFTTITRNLATRTATFGAVETPDRSKEKLTCCIGWEANRQELRRAIAYFCQGGEGKMDWGGMLPADKILRAGKSLGLMYLPSDLVLLRIIVRMFDNCELDFNKWDQNACNARFDRPLDECDTGGVAAKRGGWIEDNCARWTIDPQNYKTDVDVCSKDQISVIPPPGCAGFTDKRYFYGNDDCEGAAPGP</sequence>
<dbReference type="AlphaFoldDB" id="A0AAV9GS61"/>
<reference evidence="2" key="2">
    <citation type="submission" date="2023-05" db="EMBL/GenBank/DDBJ databases">
        <authorList>
            <consortium name="Lawrence Berkeley National Laboratory"/>
            <person name="Steindorff A."/>
            <person name="Hensen N."/>
            <person name="Bonometti L."/>
            <person name="Westerberg I."/>
            <person name="Brannstrom I.O."/>
            <person name="Guillou S."/>
            <person name="Cros-Aarteil S."/>
            <person name="Calhoun S."/>
            <person name="Haridas S."/>
            <person name="Kuo A."/>
            <person name="Mondo S."/>
            <person name="Pangilinan J."/>
            <person name="Riley R."/>
            <person name="Labutti K."/>
            <person name="Andreopoulos B."/>
            <person name="Lipzen A."/>
            <person name="Chen C."/>
            <person name="Yanf M."/>
            <person name="Daum C."/>
            <person name="Ng V."/>
            <person name="Clum A."/>
            <person name="Ohm R."/>
            <person name="Martin F."/>
            <person name="Silar P."/>
            <person name="Natvig D."/>
            <person name="Lalanne C."/>
            <person name="Gautier V."/>
            <person name="Ament-Velasquez S.L."/>
            <person name="Kruys A."/>
            <person name="Hutchinson M.I."/>
            <person name="Powell A.J."/>
            <person name="Barry K."/>
            <person name="Miller A.N."/>
            <person name="Grigoriev I.V."/>
            <person name="Debuchy R."/>
            <person name="Gladieux P."/>
            <person name="Thoren M.H."/>
            <person name="Johannesson H."/>
        </authorList>
    </citation>
    <scope>NUCLEOTIDE SEQUENCE</scope>
    <source>
        <strain evidence="2">PSN243</strain>
    </source>
</reference>
<keyword evidence="3" id="KW-1185">Reference proteome</keyword>
<dbReference type="EMBL" id="MU865930">
    <property type="protein sequence ID" value="KAK4451082.1"/>
    <property type="molecule type" value="Genomic_DNA"/>
</dbReference>
<proteinExistence type="predicted"/>
<dbReference type="Proteomes" id="UP001321760">
    <property type="component" value="Unassembled WGS sequence"/>
</dbReference>